<evidence type="ECO:0000256" key="1">
    <source>
        <dbReference type="SAM" id="Coils"/>
    </source>
</evidence>
<dbReference type="InterPro" id="IPR006119">
    <property type="entry name" value="Resolv_N"/>
</dbReference>
<dbReference type="Pfam" id="PF00239">
    <property type="entry name" value="Resolvase"/>
    <property type="match status" value="1"/>
</dbReference>
<dbReference type="Gene3D" id="3.90.1750.20">
    <property type="entry name" value="Putative Large Serine Recombinase, Chain B, Domain 2"/>
    <property type="match status" value="1"/>
</dbReference>
<dbReference type="PANTHER" id="PTHR30461:SF23">
    <property type="entry name" value="DNA RECOMBINASE-RELATED"/>
    <property type="match status" value="1"/>
</dbReference>
<feature type="domain" description="Resolvase/invertase-type recombinase catalytic" evidence="2">
    <location>
        <begin position="1"/>
        <end position="145"/>
    </location>
</feature>
<dbReference type="InterPro" id="IPR038109">
    <property type="entry name" value="DNA_bind_recomb_sf"/>
</dbReference>
<evidence type="ECO:0000259" key="2">
    <source>
        <dbReference type="PROSITE" id="PS51736"/>
    </source>
</evidence>
<dbReference type="PROSITE" id="PS51736">
    <property type="entry name" value="RECOMBINASES_3"/>
    <property type="match status" value="1"/>
</dbReference>
<dbReference type="InterPro" id="IPR050639">
    <property type="entry name" value="SSR_resolvase"/>
</dbReference>
<dbReference type="AlphaFoldDB" id="A0A9D2SKY9"/>
<accession>A0A9D2SKY9</accession>
<dbReference type="GO" id="GO:0003677">
    <property type="term" value="F:DNA binding"/>
    <property type="evidence" value="ECO:0007669"/>
    <property type="project" value="InterPro"/>
</dbReference>
<evidence type="ECO:0000259" key="3">
    <source>
        <dbReference type="PROSITE" id="PS51737"/>
    </source>
</evidence>
<dbReference type="EMBL" id="DWWV01000098">
    <property type="protein sequence ID" value="HJC10665.1"/>
    <property type="molecule type" value="Genomic_DNA"/>
</dbReference>
<dbReference type="PANTHER" id="PTHR30461">
    <property type="entry name" value="DNA-INVERTASE FROM LAMBDOID PROPHAGE"/>
    <property type="match status" value="1"/>
</dbReference>
<comment type="caution">
    <text evidence="4">The sequence shown here is derived from an EMBL/GenBank/DDBJ whole genome shotgun (WGS) entry which is preliminary data.</text>
</comment>
<dbReference type="CDD" id="cd00338">
    <property type="entry name" value="Ser_Recombinase"/>
    <property type="match status" value="1"/>
</dbReference>
<sequence length="534" mass="62883">MRKSKWTGRGESIENQIFLCREYIEKYIENSREAQILVYRDEGFSGKDTNRPQFQKMLADMKLRPFQYLVCYRLDRLGRNLADLALLIEKLNREHTEFVSIRERFDTSTPMGKAMVYFSGVLAQMEREQIGERVRDNMYLLAKGGRWLGGNTPLGFQVREKLYGEGKLKKAFYLEVKEKEAEIPRLIFREFLDSHSLTKTAELLAERQIFTRRDRIYTPEAIGEILENPVYCQSGEKAYEYFASLGCQMGFSREEIREEKGLISYGRTVSSRYRGQEAPLQEWIIAQGEHEGMISQEDFLRVQKLLKRHRLGKPGEGRVQNEACLLSGFLFCSCGCRMRPKYYRREQITTEGQRKFSYRCPCRDKTRGRDCQEAPLLGNLGDCLVWKFLMKKTGEKFSLEEIFLEIRRRTEREKSREGEWEKIRKEAQGLEREARRLTQRLAETEDGDLAEFLKKEIRSRLSQREYLREKANGEKNSFNKKERENIALRYSDPKFLVSLLSIPNKRVYLGLWAEKIIWEGGVLKLYLFVSPELP</sequence>
<dbReference type="InterPro" id="IPR011109">
    <property type="entry name" value="DNA_bind_recombinase_dom"/>
</dbReference>
<feature type="domain" description="Recombinase" evidence="3">
    <location>
        <begin position="153"/>
        <end position="312"/>
    </location>
</feature>
<dbReference type="Proteomes" id="UP000823893">
    <property type="component" value="Unassembled WGS sequence"/>
</dbReference>
<dbReference type="InterPro" id="IPR036162">
    <property type="entry name" value="Resolvase-like_N_sf"/>
</dbReference>
<organism evidence="4 5">
    <name type="scientific">Candidatus Blautia merdigallinarum</name>
    <dbReference type="NCBI Taxonomy" id="2838495"/>
    <lineage>
        <taxon>Bacteria</taxon>
        <taxon>Bacillati</taxon>
        <taxon>Bacillota</taxon>
        <taxon>Clostridia</taxon>
        <taxon>Lachnospirales</taxon>
        <taxon>Lachnospiraceae</taxon>
        <taxon>Blautia</taxon>
    </lineage>
</organism>
<dbReference type="GO" id="GO:0000150">
    <property type="term" value="F:DNA strand exchange activity"/>
    <property type="evidence" value="ECO:0007669"/>
    <property type="project" value="InterPro"/>
</dbReference>
<protein>
    <submittedName>
        <fullName evidence="4">Recombinase family protein</fullName>
    </submittedName>
</protein>
<proteinExistence type="predicted"/>
<feature type="coiled-coil region" evidence="1">
    <location>
        <begin position="420"/>
        <end position="447"/>
    </location>
</feature>
<keyword evidence="1" id="KW-0175">Coiled coil</keyword>
<gene>
    <name evidence="4" type="ORF">H9935_07585</name>
</gene>
<reference evidence="4" key="2">
    <citation type="submission" date="2021-04" db="EMBL/GenBank/DDBJ databases">
        <authorList>
            <person name="Gilroy R."/>
        </authorList>
    </citation>
    <scope>NUCLEOTIDE SEQUENCE</scope>
    <source>
        <strain evidence="4">ChiSxjej6B18-287</strain>
    </source>
</reference>
<dbReference type="SMART" id="SM00857">
    <property type="entry name" value="Resolvase"/>
    <property type="match status" value="1"/>
</dbReference>
<name>A0A9D2SKY9_9FIRM</name>
<dbReference type="SUPFAM" id="SSF53041">
    <property type="entry name" value="Resolvase-like"/>
    <property type="match status" value="1"/>
</dbReference>
<dbReference type="Gene3D" id="3.40.50.1390">
    <property type="entry name" value="Resolvase, N-terminal catalytic domain"/>
    <property type="match status" value="1"/>
</dbReference>
<reference evidence="4" key="1">
    <citation type="journal article" date="2021" name="PeerJ">
        <title>Extensive microbial diversity within the chicken gut microbiome revealed by metagenomics and culture.</title>
        <authorList>
            <person name="Gilroy R."/>
            <person name="Ravi A."/>
            <person name="Getino M."/>
            <person name="Pursley I."/>
            <person name="Horton D.L."/>
            <person name="Alikhan N.F."/>
            <person name="Baker D."/>
            <person name="Gharbi K."/>
            <person name="Hall N."/>
            <person name="Watson M."/>
            <person name="Adriaenssens E.M."/>
            <person name="Foster-Nyarko E."/>
            <person name="Jarju S."/>
            <person name="Secka A."/>
            <person name="Antonio M."/>
            <person name="Oren A."/>
            <person name="Chaudhuri R.R."/>
            <person name="La Ragione R."/>
            <person name="Hildebrand F."/>
            <person name="Pallen M.J."/>
        </authorList>
    </citation>
    <scope>NUCLEOTIDE SEQUENCE</scope>
    <source>
        <strain evidence="4">ChiSxjej6B18-287</strain>
    </source>
</reference>
<evidence type="ECO:0000313" key="5">
    <source>
        <dbReference type="Proteomes" id="UP000823893"/>
    </source>
</evidence>
<dbReference type="Pfam" id="PF07508">
    <property type="entry name" value="Recombinase"/>
    <property type="match status" value="1"/>
</dbReference>
<evidence type="ECO:0000313" key="4">
    <source>
        <dbReference type="EMBL" id="HJC10665.1"/>
    </source>
</evidence>
<dbReference type="PROSITE" id="PS51737">
    <property type="entry name" value="RECOMBINASE_DNA_BIND"/>
    <property type="match status" value="1"/>
</dbReference>